<keyword evidence="2" id="KW-1185">Reference proteome</keyword>
<proteinExistence type="predicted"/>
<reference evidence="1 2" key="1">
    <citation type="journal article" date="2014" name="Science">
        <title>Plant genetics. Early allopolyploid evolution in the post-Neolithic Brassica napus oilseed genome.</title>
        <authorList>
            <person name="Chalhoub B."/>
            <person name="Denoeud F."/>
            <person name="Liu S."/>
            <person name="Parkin I.A."/>
            <person name="Tang H."/>
            <person name="Wang X."/>
            <person name="Chiquet J."/>
            <person name="Belcram H."/>
            <person name="Tong C."/>
            <person name="Samans B."/>
            <person name="Correa M."/>
            <person name="Da Silva C."/>
            <person name="Just J."/>
            <person name="Falentin C."/>
            <person name="Koh C.S."/>
            <person name="Le Clainche I."/>
            <person name="Bernard M."/>
            <person name="Bento P."/>
            <person name="Noel B."/>
            <person name="Labadie K."/>
            <person name="Alberti A."/>
            <person name="Charles M."/>
            <person name="Arnaud D."/>
            <person name="Guo H."/>
            <person name="Daviaud C."/>
            <person name="Alamery S."/>
            <person name="Jabbari K."/>
            <person name="Zhao M."/>
            <person name="Edger P.P."/>
            <person name="Chelaifa H."/>
            <person name="Tack D."/>
            <person name="Lassalle G."/>
            <person name="Mestiri I."/>
            <person name="Schnel N."/>
            <person name="Le Paslier M.C."/>
            <person name="Fan G."/>
            <person name="Renault V."/>
            <person name="Bayer P.E."/>
            <person name="Golicz A.A."/>
            <person name="Manoli S."/>
            <person name="Lee T.H."/>
            <person name="Thi V.H."/>
            <person name="Chalabi S."/>
            <person name="Hu Q."/>
            <person name="Fan C."/>
            <person name="Tollenaere R."/>
            <person name="Lu Y."/>
            <person name="Battail C."/>
            <person name="Shen J."/>
            <person name="Sidebottom C.H."/>
            <person name="Wang X."/>
            <person name="Canaguier A."/>
            <person name="Chauveau A."/>
            <person name="Berard A."/>
            <person name="Deniot G."/>
            <person name="Guan M."/>
            <person name="Liu Z."/>
            <person name="Sun F."/>
            <person name="Lim Y.P."/>
            <person name="Lyons E."/>
            <person name="Town C.D."/>
            <person name="Bancroft I."/>
            <person name="Wang X."/>
            <person name="Meng J."/>
            <person name="Ma J."/>
            <person name="Pires J.C."/>
            <person name="King G.J."/>
            <person name="Brunel D."/>
            <person name="Delourme R."/>
            <person name="Renard M."/>
            <person name="Aury J.M."/>
            <person name="Adams K.L."/>
            <person name="Batley J."/>
            <person name="Snowdon R.J."/>
            <person name="Tost J."/>
            <person name="Edwards D."/>
            <person name="Zhou Y."/>
            <person name="Hua W."/>
            <person name="Sharpe A.G."/>
            <person name="Paterson A.H."/>
            <person name="Guan C."/>
            <person name="Wincker P."/>
        </authorList>
    </citation>
    <scope>NUCLEOTIDE SEQUENCE [LARGE SCALE GENOMIC DNA]</scope>
    <source>
        <strain evidence="2">cv. Darmor-bzh</strain>
    </source>
</reference>
<gene>
    <name evidence="1" type="primary">BnaA05g15750D</name>
    <name evidence="1" type="ORF">GSBRNA2T00043333001</name>
</gene>
<evidence type="ECO:0000313" key="1">
    <source>
        <dbReference type="EMBL" id="CDY29595.1"/>
    </source>
</evidence>
<dbReference type="EMBL" id="LK032240">
    <property type="protein sequence ID" value="CDY29595.1"/>
    <property type="molecule type" value="Genomic_DNA"/>
</dbReference>
<sequence length="19" mass="2157">MEAAATDLHRQRNRDSTGK</sequence>
<dbReference type="Proteomes" id="UP000028999">
    <property type="component" value="Unassembled WGS sequence"/>
</dbReference>
<dbReference type="PaxDb" id="3708-A0A078GT13"/>
<accession>A0A078GT13</accession>
<evidence type="ECO:0000313" key="2">
    <source>
        <dbReference type="Proteomes" id="UP000028999"/>
    </source>
</evidence>
<dbReference type="AlphaFoldDB" id="A0A078GT13"/>
<name>A0A078GT13_BRANA</name>
<organism evidence="1 2">
    <name type="scientific">Brassica napus</name>
    <name type="common">Rape</name>
    <dbReference type="NCBI Taxonomy" id="3708"/>
    <lineage>
        <taxon>Eukaryota</taxon>
        <taxon>Viridiplantae</taxon>
        <taxon>Streptophyta</taxon>
        <taxon>Embryophyta</taxon>
        <taxon>Tracheophyta</taxon>
        <taxon>Spermatophyta</taxon>
        <taxon>Magnoliopsida</taxon>
        <taxon>eudicotyledons</taxon>
        <taxon>Gunneridae</taxon>
        <taxon>Pentapetalae</taxon>
        <taxon>rosids</taxon>
        <taxon>malvids</taxon>
        <taxon>Brassicales</taxon>
        <taxon>Brassicaceae</taxon>
        <taxon>Brassiceae</taxon>
        <taxon>Brassica</taxon>
    </lineage>
</organism>
<protein>
    <submittedName>
        <fullName evidence="1">BnaA05g15750D protein</fullName>
    </submittedName>
</protein>